<sequence>MGVPRTSPRGDRLLAIYLNDHLAGATLGARRARYLAEADIDASLGSSVSGLAADIADDRAELMSIMRTLGIPLRRYKTGVAVAAELAGRLKPNGRVLQRSPLSTLEELELLKLGIEGKASGWRSLRSVAERDGRLSVEQIDHLTQRAEDQARRVEELRRRVAAETFAA</sequence>
<evidence type="ECO:0000313" key="1">
    <source>
        <dbReference type="EMBL" id="NEE01928.1"/>
    </source>
</evidence>
<name>A0A6L9SBP0_9ACTN</name>
<dbReference type="EMBL" id="JAAGOA010000012">
    <property type="protein sequence ID" value="NEE01928.1"/>
    <property type="molecule type" value="Genomic_DNA"/>
</dbReference>
<protein>
    <submittedName>
        <fullName evidence="1">Uncharacterized protein</fullName>
    </submittedName>
</protein>
<evidence type="ECO:0000313" key="2">
    <source>
        <dbReference type="Proteomes" id="UP000475214"/>
    </source>
</evidence>
<proteinExistence type="predicted"/>
<comment type="caution">
    <text evidence="1">The sequence shown here is derived from an EMBL/GenBank/DDBJ whole genome shotgun (WGS) entry which is preliminary data.</text>
</comment>
<dbReference type="AlphaFoldDB" id="A0A6L9SBP0"/>
<gene>
    <name evidence="1" type="ORF">G1H10_17275</name>
</gene>
<organism evidence="1 2">
    <name type="scientific">Phytoactinopolyspora halotolerans</name>
    <dbReference type="NCBI Taxonomy" id="1981512"/>
    <lineage>
        <taxon>Bacteria</taxon>
        <taxon>Bacillati</taxon>
        <taxon>Actinomycetota</taxon>
        <taxon>Actinomycetes</taxon>
        <taxon>Jiangellales</taxon>
        <taxon>Jiangellaceae</taxon>
        <taxon>Phytoactinopolyspora</taxon>
    </lineage>
</organism>
<keyword evidence="2" id="KW-1185">Reference proteome</keyword>
<dbReference type="Proteomes" id="UP000475214">
    <property type="component" value="Unassembled WGS sequence"/>
</dbReference>
<reference evidence="1 2" key="1">
    <citation type="submission" date="2020-02" db="EMBL/GenBank/DDBJ databases">
        <authorList>
            <person name="Li X.-J."/>
            <person name="Han X.-M."/>
        </authorList>
    </citation>
    <scope>NUCLEOTIDE SEQUENCE [LARGE SCALE GENOMIC DNA]</scope>
    <source>
        <strain evidence="1 2">CCTCC AB 2017055</strain>
    </source>
</reference>
<accession>A0A6L9SBP0</accession>